<dbReference type="PATRIC" id="fig|187330.3.peg.1481"/>
<dbReference type="AlphaFoldDB" id="A0A0N1EI18"/>
<reference evidence="1 2" key="1">
    <citation type="submission" date="2015-08" db="EMBL/GenBank/DDBJ databases">
        <title>Draft Genome Sequence of Pseudoalteromonas porphyrae UCD-SED14.</title>
        <authorList>
            <person name="Coil D.A."/>
            <person name="Jospin G."/>
            <person name="Lee R.D."/>
            <person name="Eisen J.A."/>
        </authorList>
    </citation>
    <scope>NUCLEOTIDE SEQUENCE [LARGE SCALE GENOMIC DNA]</scope>
    <source>
        <strain evidence="1 2">UCD-SED14</strain>
    </source>
</reference>
<name>A0A0N1EI18_9GAMM</name>
<evidence type="ECO:0000313" key="2">
    <source>
        <dbReference type="Proteomes" id="UP000037848"/>
    </source>
</evidence>
<evidence type="ECO:0008006" key="3">
    <source>
        <dbReference type="Google" id="ProtNLM"/>
    </source>
</evidence>
<comment type="caution">
    <text evidence="1">The sequence shown here is derived from an EMBL/GenBank/DDBJ whole genome shotgun (WGS) entry which is preliminary data.</text>
</comment>
<dbReference type="STRING" id="187330.AMS58_15865"/>
<organism evidence="1 2">
    <name type="scientific">Pseudoalteromonas porphyrae</name>
    <dbReference type="NCBI Taxonomy" id="187330"/>
    <lineage>
        <taxon>Bacteria</taxon>
        <taxon>Pseudomonadati</taxon>
        <taxon>Pseudomonadota</taxon>
        <taxon>Gammaproteobacteria</taxon>
        <taxon>Alteromonadales</taxon>
        <taxon>Pseudoalteromonadaceae</taxon>
        <taxon>Pseudoalteromonas</taxon>
    </lineage>
</organism>
<keyword evidence="2" id="KW-1185">Reference proteome</keyword>
<evidence type="ECO:0000313" key="1">
    <source>
        <dbReference type="EMBL" id="KPH61040.1"/>
    </source>
</evidence>
<accession>A0A0N1EI18</accession>
<dbReference type="EMBL" id="LHPH01000019">
    <property type="protein sequence ID" value="KPH61040.1"/>
    <property type="molecule type" value="Genomic_DNA"/>
</dbReference>
<dbReference type="Proteomes" id="UP000037848">
    <property type="component" value="Unassembled WGS sequence"/>
</dbReference>
<gene>
    <name evidence="1" type="ORF">ADS77_15245</name>
</gene>
<sequence length="391" mass="44352">MTLVKWLISVVVILSLGGLPSSVNQHHALAFWHVKHTPTSIFINYYRFADDFKSLLSSLPDPTLYLLALSGEADAQFVWALRLLKNGKGQSALPFWRASAAQQNADKRRKLSALLLKLERWDDLTALSQLQLLPESDAAEQLKLQYSAAPASIDQRFASHEGFLLSFAQQQAQSHCEFNVLMMTDHRQGLAQLNIFKTRYQIEPQPRAGSFCFSKPIYLGDSINCQQHPEHAARCDWRPLVNNKVWPTGFDFIVMMTRSGLGNVSGGIMHLNSASHYGLFLHELMHFSGFEDEYVLPATKQAWLCQQKGFVAPNLFIANGVAPPIGWQQSDSCQTAIKAYKPSENWSIMQYQQIPLSQQYQQLWLKQIANPAEQPIRFGDYFTQLEEKISF</sequence>
<proteinExistence type="predicted"/>
<protein>
    <recommendedName>
        <fullName evidence="3">IgA Peptidase M64</fullName>
    </recommendedName>
</protein>